<dbReference type="Gene3D" id="3.30.530.20">
    <property type="match status" value="1"/>
</dbReference>
<dbReference type="HOGENOM" id="CLU_101964_0_1_1"/>
<protein>
    <submittedName>
        <fullName evidence="2">Polyketide cyclase/dehydrase and lipid transporter</fullName>
    </submittedName>
    <submittedName>
        <fullName evidence="3">Putative polyketide cyclase/dehydrase, START-like domain-containing protein</fullName>
    </submittedName>
</protein>
<dbReference type="SUPFAM" id="SSF55961">
    <property type="entry name" value="Bet v1-like"/>
    <property type="match status" value="1"/>
</dbReference>
<evidence type="ECO:0000313" key="2">
    <source>
        <dbReference type="EMBL" id="KEH41210.1"/>
    </source>
</evidence>
<dbReference type="InterPro" id="IPR053249">
    <property type="entry name" value="LFS"/>
</dbReference>
<dbReference type="STRING" id="3880.I3SDX8"/>
<dbReference type="OrthoDB" id="1928994at2759"/>
<dbReference type="KEGG" id="mtr:25483071"/>
<dbReference type="Proteomes" id="UP000002051">
    <property type="component" value="Unassembled WGS sequence"/>
</dbReference>
<dbReference type="CDD" id="cd07821">
    <property type="entry name" value="PYR_PYL_RCAR_like"/>
    <property type="match status" value="1"/>
</dbReference>
<evidence type="ECO:0000313" key="1">
    <source>
        <dbReference type="EMBL" id="AFK38470.1"/>
    </source>
</evidence>
<dbReference type="Pfam" id="PF10604">
    <property type="entry name" value="Polyketide_cyc2"/>
    <property type="match status" value="1"/>
</dbReference>
<dbReference type="Proteomes" id="UP000265566">
    <property type="component" value="Chromosome 1"/>
</dbReference>
<reference evidence="1" key="2">
    <citation type="submission" date="2012-05" db="EMBL/GenBank/DDBJ databases">
        <authorList>
            <person name="Krishnakumar V."/>
            <person name="Cheung F."/>
            <person name="Xiao Y."/>
            <person name="Chan A."/>
            <person name="Moskal W.A."/>
            <person name="Town C.D."/>
        </authorList>
    </citation>
    <scope>NUCLEOTIDE SEQUENCE</scope>
</reference>
<reference evidence="3" key="5">
    <citation type="journal article" date="2018" name="Nat. Plants">
        <title>Whole-genome landscape of Medicago truncatula symbiotic genes.</title>
        <authorList>
            <person name="Pecrix Y."/>
            <person name="Gamas P."/>
            <person name="Carrere S."/>
        </authorList>
    </citation>
    <scope>NUCLEOTIDE SEQUENCE</scope>
    <source>
        <tissue evidence="3">Leaves</tissue>
    </source>
</reference>
<name>I3SDX8_MEDTR</name>
<proteinExistence type="evidence at transcript level"/>
<dbReference type="AlphaFoldDB" id="I3SDX8"/>
<dbReference type="EMBL" id="PSQE01000001">
    <property type="protein sequence ID" value="RHN78756.1"/>
    <property type="molecule type" value="Genomic_DNA"/>
</dbReference>
<dbReference type="InterPro" id="IPR023393">
    <property type="entry name" value="START-like_dom_sf"/>
</dbReference>
<dbReference type="GO" id="GO:0004864">
    <property type="term" value="F:protein phosphatase inhibitor activity"/>
    <property type="evidence" value="ECO:0007669"/>
    <property type="project" value="UniProtKB-ARBA"/>
</dbReference>
<reference evidence="2 5" key="1">
    <citation type="journal article" date="2011" name="Nature">
        <title>The Medicago genome provides insight into the evolution of rhizobial symbioses.</title>
        <authorList>
            <person name="Young N.D."/>
            <person name="Debelle F."/>
            <person name="Oldroyd G.E."/>
            <person name="Geurts R."/>
            <person name="Cannon S.B."/>
            <person name="Udvardi M.K."/>
            <person name="Benedito V.A."/>
            <person name="Mayer K.F."/>
            <person name="Gouzy J."/>
            <person name="Schoof H."/>
            <person name="Van de Peer Y."/>
            <person name="Proost S."/>
            <person name="Cook D.R."/>
            <person name="Meyers B.C."/>
            <person name="Spannagl M."/>
            <person name="Cheung F."/>
            <person name="De Mita S."/>
            <person name="Krishnakumar V."/>
            <person name="Gundlach H."/>
            <person name="Zhou S."/>
            <person name="Mudge J."/>
            <person name="Bharti A.K."/>
            <person name="Murray J.D."/>
            <person name="Naoumkina M.A."/>
            <person name="Rosen B."/>
            <person name="Silverstein K.A."/>
            <person name="Tang H."/>
            <person name="Rombauts S."/>
            <person name="Zhao P.X."/>
            <person name="Zhou P."/>
            <person name="Barbe V."/>
            <person name="Bardou P."/>
            <person name="Bechner M."/>
            <person name="Bellec A."/>
            <person name="Berger A."/>
            <person name="Berges H."/>
            <person name="Bidwell S."/>
            <person name="Bisseling T."/>
            <person name="Choisne N."/>
            <person name="Couloux A."/>
            <person name="Denny R."/>
            <person name="Deshpande S."/>
            <person name="Dai X."/>
            <person name="Doyle J.J."/>
            <person name="Dudez A.M."/>
            <person name="Farmer A.D."/>
            <person name="Fouteau S."/>
            <person name="Franken C."/>
            <person name="Gibelin C."/>
            <person name="Gish J."/>
            <person name="Goldstein S."/>
            <person name="Gonzalez A.J."/>
            <person name="Green P.J."/>
            <person name="Hallab A."/>
            <person name="Hartog M."/>
            <person name="Hua A."/>
            <person name="Humphray S.J."/>
            <person name="Jeong D.H."/>
            <person name="Jing Y."/>
            <person name="Jocker A."/>
            <person name="Kenton S.M."/>
            <person name="Kim D.J."/>
            <person name="Klee K."/>
            <person name="Lai H."/>
            <person name="Lang C."/>
            <person name="Lin S."/>
            <person name="Macmil S.L."/>
            <person name="Magdelenat G."/>
            <person name="Matthews L."/>
            <person name="McCorrison J."/>
            <person name="Monaghan E.L."/>
            <person name="Mun J.H."/>
            <person name="Najar F.Z."/>
            <person name="Nicholson C."/>
            <person name="Noirot C."/>
            <person name="O'Bleness M."/>
            <person name="Paule C.R."/>
            <person name="Poulain J."/>
            <person name="Prion F."/>
            <person name="Qin B."/>
            <person name="Qu C."/>
            <person name="Retzel E.F."/>
            <person name="Riddle C."/>
            <person name="Sallet E."/>
            <person name="Samain S."/>
            <person name="Samson N."/>
            <person name="Sanders I."/>
            <person name="Saurat O."/>
            <person name="Scarpelli C."/>
            <person name="Schiex T."/>
            <person name="Segurens B."/>
            <person name="Severin A.J."/>
            <person name="Sherrier D.J."/>
            <person name="Shi R."/>
            <person name="Sims S."/>
            <person name="Singer S.R."/>
            <person name="Sinharoy S."/>
            <person name="Sterck L."/>
            <person name="Viollet A."/>
            <person name="Wang B.B."/>
            <person name="Wang K."/>
            <person name="Wang M."/>
            <person name="Wang X."/>
            <person name="Warfsmann J."/>
            <person name="Weissenbach J."/>
            <person name="White D.D."/>
            <person name="White J.D."/>
            <person name="Wiley G.B."/>
            <person name="Wincker P."/>
            <person name="Xing Y."/>
            <person name="Yang L."/>
            <person name="Yao Z."/>
            <person name="Ying F."/>
            <person name="Zhai J."/>
            <person name="Zhou L."/>
            <person name="Zuber A."/>
            <person name="Denarie J."/>
            <person name="Dixon R.A."/>
            <person name="May G.D."/>
            <person name="Schwartz D.C."/>
            <person name="Rogers J."/>
            <person name="Quetier F."/>
            <person name="Town C.D."/>
            <person name="Roe B.A."/>
        </authorList>
    </citation>
    <scope>NUCLEOTIDE SEQUENCE [LARGE SCALE GENOMIC DNA]</scope>
    <source>
        <strain evidence="2">A17</strain>
        <strain evidence="4 5">cv. Jemalong A17</strain>
    </source>
</reference>
<sequence length="171" mass="19083">MEQNIIQRWEAKVSTKLKNTTKQQAWPLIKDFFNLHKRFPNLATCYGIHGSNGEVGCIRYCAGFSLPSDGSQEVSWSKERLVAVDDVDLSIKYEIVECNIGFEYYESTMRVVDGDGDGDGDGGCGVEWFFGVDPVEGLEFEDLVSKYGVGLQVMGQKMEEEIASSLPSNEM</sequence>
<reference evidence="4" key="4">
    <citation type="submission" date="2015-04" db="UniProtKB">
        <authorList>
            <consortium name="EnsemblPlants"/>
        </authorList>
    </citation>
    <scope>IDENTIFICATION</scope>
    <source>
        <strain evidence="4">cv. Jemalong A17</strain>
    </source>
</reference>
<dbReference type="EMBL" id="CM001217">
    <property type="protein sequence ID" value="KEH41210.1"/>
    <property type="molecule type" value="Genomic_DNA"/>
</dbReference>
<organism evidence="1">
    <name type="scientific">Medicago truncatula</name>
    <name type="common">Barrel medic</name>
    <name type="synonym">Medicago tribuloides</name>
    <dbReference type="NCBI Taxonomy" id="3880"/>
    <lineage>
        <taxon>Eukaryota</taxon>
        <taxon>Viridiplantae</taxon>
        <taxon>Streptophyta</taxon>
        <taxon>Embryophyta</taxon>
        <taxon>Tracheophyta</taxon>
        <taxon>Spermatophyta</taxon>
        <taxon>Magnoliopsida</taxon>
        <taxon>eudicotyledons</taxon>
        <taxon>Gunneridae</taxon>
        <taxon>Pentapetalae</taxon>
        <taxon>rosids</taxon>
        <taxon>fabids</taxon>
        <taxon>Fabales</taxon>
        <taxon>Fabaceae</taxon>
        <taxon>Papilionoideae</taxon>
        <taxon>50 kb inversion clade</taxon>
        <taxon>NPAAA clade</taxon>
        <taxon>Hologalegina</taxon>
        <taxon>IRL clade</taxon>
        <taxon>Trifolieae</taxon>
        <taxon>Medicago</taxon>
    </lineage>
</organism>
<dbReference type="PANTHER" id="PTHR33789">
    <property type="entry name" value="LACHRYMATORY-FACTOR SYNTHASE"/>
    <property type="match status" value="1"/>
</dbReference>
<dbReference type="FunFam" id="3.30.530.20:FF:000064">
    <property type="entry name" value="Lachrymatory-factor synthase"/>
    <property type="match status" value="1"/>
</dbReference>
<evidence type="ECO:0000313" key="4">
    <source>
        <dbReference type="EnsemblPlants" id="KEH41210"/>
    </source>
</evidence>
<accession>I3SDX8</accession>
<evidence type="ECO:0000313" key="5">
    <source>
        <dbReference type="Proteomes" id="UP000002051"/>
    </source>
</evidence>
<dbReference type="EMBL" id="BT138675">
    <property type="protein sequence ID" value="AFK38470.1"/>
    <property type="molecule type" value="mRNA"/>
</dbReference>
<dbReference type="EnsemblPlants" id="KEH41210">
    <property type="protein sequence ID" value="KEH41210"/>
    <property type="gene ID" value="MTR_1g046660"/>
</dbReference>
<dbReference type="Gramene" id="rna2404">
    <property type="protein sequence ID" value="RHN78756.1"/>
    <property type="gene ID" value="gene2404"/>
</dbReference>
<dbReference type="PANTHER" id="PTHR33789:SF15">
    <property type="entry name" value="LACHRYMATORY-FACTOR SYNTHASE"/>
    <property type="match status" value="1"/>
</dbReference>
<gene>
    <name evidence="4" type="primary">25483071</name>
    <name evidence="2" type="ordered locus">MTR_1g046660</name>
    <name evidence="3" type="ORF">MtrunA17_Chr1g0169411</name>
</gene>
<keyword evidence="5" id="KW-1185">Reference proteome</keyword>
<reference evidence="2 5" key="3">
    <citation type="journal article" date="2014" name="BMC Genomics">
        <title>An improved genome release (version Mt4.0) for the model legume Medicago truncatula.</title>
        <authorList>
            <person name="Tang H."/>
            <person name="Krishnakumar V."/>
            <person name="Bidwell S."/>
            <person name="Rosen B."/>
            <person name="Chan A."/>
            <person name="Zhou S."/>
            <person name="Gentzbittel L."/>
            <person name="Childs K.L."/>
            <person name="Yandell M."/>
            <person name="Gundlach H."/>
            <person name="Mayer K.F."/>
            <person name="Schwartz D.C."/>
            <person name="Town C.D."/>
        </authorList>
    </citation>
    <scope>GENOME REANNOTATION</scope>
    <source>
        <strain evidence="2">A17</strain>
        <strain evidence="4 5">cv. Jemalong A17</strain>
    </source>
</reference>
<dbReference type="InterPro" id="IPR019587">
    <property type="entry name" value="Polyketide_cyclase/dehydratase"/>
</dbReference>
<evidence type="ECO:0000313" key="3">
    <source>
        <dbReference type="EMBL" id="RHN78756.1"/>
    </source>
</evidence>